<feature type="domain" description="Integrase catalytic" evidence="2">
    <location>
        <begin position="75"/>
        <end position="252"/>
    </location>
</feature>
<dbReference type="InterPro" id="IPR057670">
    <property type="entry name" value="SH3_retrovirus"/>
</dbReference>
<dbReference type="Gene3D" id="3.30.420.10">
    <property type="entry name" value="Ribonuclease H-like superfamily/Ribonuclease H"/>
    <property type="match status" value="2"/>
</dbReference>
<dbReference type="CDD" id="cd09272">
    <property type="entry name" value="RNase_HI_RT_Ty1"/>
    <property type="match status" value="1"/>
</dbReference>
<dbReference type="SUPFAM" id="SSF53098">
    <property type="entry name" value="Ribonuclease H-like"/>
    <property type="match status" value="2"/>
</dbReference>
<dbReference type="Pfam" id="PF00665">
    <property type="entry name" value="rve"/>
    <property type="match status" value="1"/>
</dbReference>
<dbReference type="Pfam" id="PF25597">
    <property type="entry name" value="SH3_retrovirus"/>
    <property type="match status" value="1"/>
</dbReference>
<comment type="caution">
    <text evidence="3">The sequence shown here is derived from an EMBL/GenBank/DDBJ whole genome shotgun (WGS) entry which is preliminary data.</text>
</comment>
<dbReference type="InterPro" id="IPR039537">
    <property type="entry name" value="Retrotran_Ty1/copia-like"/>
</dbReference>
<protein>
    <submittedName>
        <fullName evidence="3">Retrovirus-related pol polyprotein from transposon TNT 1-94</fullName>
    </submittedName>
</protein>
<organism evidence="3 4">
    <name type="scientific">Tanacetum coccineum</name>
    <dbReference type="NCBI Taxonomy" id="301880"/>
    <lineage>
        <taxon>Eukaryota</taxon>
        <taxon>Viridiplantae</taxon>
        <taxon>Streptophyta</taxon>
        <taxon>Embryophyta</taxon>
        <taxon>Tracheophyta</taxon>
        <taxon>Spermatophyta</taxon>
        <taxon>Magnoliopsida</taxon>
        <taxon>eudicotyledons</taxon>
        <taxon>Gunneridae</taxon>
        <taxon>Pentapetalae</taxon>
        <taxon>asterids</taxon>
        <taxon>campanulids</taxon>
        <taxon>Asterales</taxon>
        <taxon>Asteraceae</taxon>
        <taxon>Asteroideae</taxon>
        <taxon>Anthemideae</taxon>
        <taxon>Anthemidinae</taxon>
        <taxon>Tanacetum</taxon>
    </lineage>
</organism>
<dbReference type="InterPro" id="IPR012337">
    <property type="entry name" value="RNaseH-like_sf"/>
</dbReference>
<feature type="region of interest" description="Disordered" evidence="1">
    <location>
        <begin position="552"/>
        <end position="579"/>
    </location>
</feature>
<proteinExistence type="predicted"/>
<gene>
    <name evidence="3" type="ORF">Tco_1002772</name>
</gene>
<sequence>MNLPRPSNPNTSVKSPSLPVLFSFDNKEVHSNHVNIDLFHARLGHTSVSKLIHVDICKHQNNSQFSYETCLLAKQHTLPFPKSHTKSLIAFELIHVDLWGPYRAGALNGAHYFFTIVDDYSRCTWIYLLHTKDQVLSILSNLLAYIGNYFDAKPKFLRSDNGTEIVNSKCLAYLRKYGIIHQKSMVYIPQQNAIVERKHRYLLDTARALKFHFGLPDKFWGDCVLTATYLINKMPMKVLEWKTHFEMLQGVLPSYEQLRVIAKQHTLPFPKSHTKSLIAFELIHVDLWGPYRAGALNGAHYFFTIVDDYSRCTWIYLLHTKDQVLPILSNFLAYIGNYFDAKPKFLRPDNGTEIVNSKCLAYLRKHGIIHQKSMVYIPQQNAIVERKHRHLLDTARALKFHFGLPDKFWGDCVLTATYLINKMPMKVLEWKTHFEMLHGVLPSYEQLRVIGCLCFATITKPHKDKFSPKSIRSVLIGYPPGQKGYKLYSLETHEVFCSRDVIFHETVFPFKKDKSTNESSLPAQQWPSEMGAQNDEDVPNVVPKITTDATTENVVPNTPEESTNTPIVEEPNPSTTTNQVPITKKKYVLDLLKDAGLTAAKPTPFPLPQNLKLTLNKGRPIADAESYRRLAAMHLLRYLKGSINKGLFYPVQTNMKVASFSDADWASCIMTRKSLTGYCIFLGHSLVSWKTKKQATVSRSSTEAEYRCMAATTSAQQIAANPCYHERTKHLDIDSHFTRDKVQEGFLQTAYIPSHLQLA</sequence>
<feature type="compositionally biased region" description="Polar residues" evidence="1">
    <location>
        <begin position="517"/>
        <end position="527"/>
    </location>
</feature>
<dbReference type="PROSITE" id="PS50994">
    <property type="entry name" value="INTEGRASE"/>
    <property type="match status" value="2"/>
</dbReference>
<feature type="region of interest" description="Disordered" evidence="1">
    <location>
        <begin position="514"/>
        <end position="539"/>
    </location>
</feature>
<evidence type="ECO:0000313" key="4">
    <source>
        <dbReference type="Proteomes" id="UP001151760"/>
    </source>
</evidence>
<dbReference type="PANTHER" id="PTHR42648:SF31">
    <property type="entry name" value="RNA-DIRECTED DNA POLYMERASE"/>
    <property type="match status" value="1"/>
</dbReference>
<reference evidence="3" key="2">
    <citation type="submission" date="2022-01" db="EMBL/GenBank/DDBJ databases">
        <authorList>
            <person name="Yamashiro T."/>
            <person name="Shiraishi A."/>
            <person name="Satake H."/>
            <person name="Nakayama K."/>
        </authorList>
    </citation>
    <scope>NUCLEOTIDE SEQUENCE</scope>
</reference>
<dbReference type="Proteomes" id="UP001151760">
    <property type="component" value="Unassembled WGS sequence"/>
</dbReference>
<evidence type="ECO:0000259" key="2">
    <source>
        <dbReference type="PROSITE" id="PS50994"/>
    </source>
</evidence>
<evidence type="ECO:0000256" key="1">
    <source>
        <dbReference type="SAM" id="MobiDB-lite"/>
    </source>
</evidence>
<dbReference type="EMBL" id="BQNB010017091">
    <property type="protein sequence ID" value="GJT59239.1"/>
    <property type="molecule type" value="Genomic_DNA"/>
</dbReference>
<reference evidence="3" key="1">
    <citation type="journal article" date="2022" name="Int. J. Mol. Sci.">
        <title>Draft Genome of Tanacetum Coccineum: Genomic Comparison of Closely Related Tanacetum-Family Plants.</title>
        <authorList>
            <person name="Yamashiro T."/>
            <person name="Shiraishi A."/>
            <person name="Nakayama K."/>
            <person name="Satake H."/>
        </authorList>
    </citation>
    <scope>NUCLEOTIDE SEQUENCE</scope>
</reference>
<accession>A0ABQ5F8B0</accession>
<dbReference type="InterPro" id="IPR001584">
    <property type="entry name" value="Integrase_cat-core"/>
</dbReference>
<dbReference type="PANTHER" id="PTHR42648">
    <property type="entry name" value="TRANSPOSASE, PUTATIVE-RELATED"/>
    <property type="match status" value="1"/>
</dbReference>
<name>A0ABQ5F8B0_9ASTR</name>
<keyword evidence="4" id="KW-1185">Reference proteome</keyword>
<evidence type="ECO:0000313" key="3">
    <source>
        <dbReference type="EMBL" id="GJT59239.1"/>
    </source>
</evidence>
<dbReference type="InterPro" id="IPR036397">
    <property type="entry name" value="RNaseH_sf"/>
</dbReference>
<feature type="domain" description="Integrase catalytic" evidence="2">
    <location>
        <begin position="264"/>
        <end position="441"/>
    </location>
</feature>